<evidence type="ECO:0000256" key="5">
    <source>
        <dbReference type="PIRNR" id="PIRNR016262"/>
    </source>
</evidence>
<dbReference type="InterPro" id="IPR000544">
    <property type="entry name" value="Octanoyltransferase"/>
</dbReference>
<evidence type="ECO:0000259" key="9">
    <source>
        <dbReference type="PROSITE" id="PS51733"/>
    </source>
</evidence>
<dbReference type="SUPFAM" id="SSF55681">
    <property type="entry name" value="Class II aaRS and biotin synthetases"/>
    <property type="match status" value="1"/>
</dbReference>
<dbReference type="GO" id="GO:0009249">
    <property type="term" value="P:protein lipoylation"/>
    <property type="evidence" value="ECO:0007669"/>
    <property type="project" value="InterPro"/>
</dbReference>
<dbReference type="PROSITE" id="PS51733">
    <property type="entry name" value="BPL_LPL_CATALYTIC"/>
    <property type="match status" value="1"/>
</dbReference>
<comment type="pathway">
    <text evidence="1 5">Protein modification; protein lipoylation via endogenous pathway; protein N(6)-(lipoyl)lysine from octanoyl-[acyl-carrier-protein]: step 1/2.</text>
</comment>
<proteinExistence type="inferred from homology"/>
<dbReference type="PANTHER" id="PTHR10993">
    <property type="entry name" value="OCTANOYLTRANSFERASE"/>
    <property type="match status" value="1"/>
</dbReference>
<evidence type="ECO:0000256" key="3">
    <source>
        <dbReference type="ARBA" id="ARBA00023315"/>
    </source>
</evidence>
<dbReference type="InterPro" id="IPR045864">
    <property type="entry name" value="aa-tRNA-synth_II/BPL/LPL"/>
</dbReference>
<dbReference type="GO" id="GO:0033819">
    <property type="term" value="F:lipoyl(octanoyl) transferase activity"/>
    <property type="evidence" value="ECO:0007669"/>
    <property type="project" value="UniProtKB-EC"/>
</dbReference>
<dbReference type="EC" id="2.3.1.181" evidence="5"/>
<evidence type="ECO:0000313" key="10">
    <source>
        <dbReference type="EMBL" id="CEI58768.1"/>
    </source>
</evidence>
<dbReference type="PANTHER" id="PTHR10993:SF7">
    <property type="entry name" value="LIPOYLTRANSFERASE 2, MITOCHONDRIAL-RELATED"/>
    <property type="match status" value="1"/>
</dbReference>
<evidence type="ECO:0000256" key="7">
    <source>
        <dbReference type="PIRSR" id="PIRSR016262-2"/>
    </source>
</evidence>
<evidence type="ECO:0000256" key="6">
    <source>
        <dbReference type="PIRSR" id="PIRSR016262-1"/>
    </source>
</evidence>
<feature type="active site" description="Acyl-thioester intermediate" evidence="6">
    <location>
        <position position="180"/>
    </location>
</feature>
<comment type="catalytic activity">
    <reaction evidence="5">
        <text>octanoyl-[ACP] + L-lysyl-[protein] = N(6)-octanoyl-L-lysyl-[protein] + holo-[ACP] + H(+)</text>
        <dbReference type="Rhea" id="RHEA:17665"/>
        <dbReference type="Rhea" id="RHEA-COMP:9636"/>
        <dbReference type="Rhea" id="RHEA-COMP:9685"/>
        <dbReference type="Rhea" id="RHEA-COMP:9752"/>
        <dbReference type="Rhea" id="RHEA-COMP:9928"/>
        <dbReference type="ChEBI" id="CHEBI:15378"/>
        <dbReference type="ChEBI" id="CHEBI:29969"/>
        <dbReference type="ChEBI" id="CHEBI:64479"/>
        <dbReference type="ChEBI" id="CHEBI:78463"/>
        <dbReference type="ChEBI" id="CHEBI:78809"/>
        <dbReference type="EC" id="2.3.1.181"/>
    </reaction>
</comment>
<comment type="function">
    <text evidence="4 5">Catalyzes the transfer of endogenously produced octanoic acid from octanoyl-acyl-carrier-protein onto the lipoyl domains of lipoate-dependent enzymes. Lipoyl-ACP can also act as a substrate although octanoyl-ACP is likely to be the physiological substrate.</text>
</comment>
<feature type="binding site" evidence="7">
    <location>
        <begin position="79"/>
        <end position="86"/>
    </location>
    <ligand>
        <name>substrate</name>
    </ligand>
</feature>
<organism evidence="10 11">
    <name type="scientific">Candidatus Portiera aleyrodidarum</name>
    <name type="common">primary endosymbiont of Bemisia tabaci</name>
    <dbReference type="NCBI Taxonomy" id="91844"/>
    <lineage>
        <taxon>Bacteria</taxon>
        <taxon>Pseudomonadati</taxon>
        <taxon>Pseudomonadota</taxon>
        <taxon>Gammaproteobacteria</taxon>
        <taxon>Candidatus Johnevansiales</taxon>
        <taxon>Candidatus Johnevansiaceae</taxon>
        <taxon>Candidatus Portiera</taxon>
    </lineage>
</organism>
<evidence type="ECO:0000256" key="2">
    <source>
        <dbReference type="ARBA" id="ARBA00022679"/>
    </source>
</evidence>
<dbReference type="RefSeq" id="WP_219848615.1">
    <property type="nucleotide sequence ID" value="NZ_LN649255.1"/>
</dbReference>
<dbReference type="PIRSF" id="PIRSF016262">
    <property type="entry name" value="LPLase"/>
    <property type="match status" value="1"/>
</dbReference>
<dbReference type="AlphaFoldDB" id="A0A8D9N854"/>
<comment type="similarity">
    <text evidence="5">Belongs to the LipB family.</text>
</comment>
<keyword evidence="2 5" id="KW-0808">Transferase</keyword>
<gene>
    <name evidence="10" type="primary">lipB</name>
    <name evidence="10" type="ORF">PAD_204</name>
</gene>
<dbReference type="EMBL" id="LN649255">
    <property type="protein sequence ID" value="CEI58768.1"/>
    <property type="molecule type" value="Genomic_DNA"/>
</dbReference>
<dbReference type="Pfam" id="PF21948">
    <property type="entry name" value="LplA-B_cat"/>
    <property type="match status" value="1"/>
</dbReference>
<dbReference type="Gene3D" id="3.30.930.10">
    <property type="entry name" value="Bira Bifunctional Protein, Domain 2"/>
    <property type="match status" value="1"/>
</dbReference>
<reference evidence="10 11" key="1">
    <citation type="journal article" date="2015" name="Genome Biol. Evol.">
        <title>Genome evolution in the primary endosymbiont of whiteflies sheds light on their divergence.</title>
        <authorList>
            <person name="Santos-Garcia D."/>
            <person name="Vargas-Chavez C."/>
            <person name="Moya A."/>
            <person name="Latorre A."/>
            <person name="Silva"/>
            <person name="F J."/>
        </authorList>
    </citation>
    <scope>NUCLEOTIDE SEQUENCE [LARGE SCALE GENOMIC DNA]</scope>
    <source>
        <strain evidence="11">AD-VLC</strain>
    </source>
</reference>
<sequence>MKIKKIYILNTKILIFNCLKKYNYSYIIKYMKLYSKYRNLNDPDKILILEHFKIFTKGNLDKKNIFFIKKNIFLLKINRGGKITLHTPGQLIFYILLNIKRLKINIYNLINILENTFLDVLFFHGIFAYKIKNHGVYINYKNQEYKIASLGLGISKGCSFHGLSYNINFNLNIFKNFKPCDLINIKMIKLCDIYNFAIKFELEANVGVYCFLKHIGKL</sequence>
<feature type="binding site" evidence="7">
    <location>
        <begin position="162"/>
        <end position="164"/>
    </location>
    <ligand>
        <name>substrate</name>
    </ligand>
</feature>
<feature type="site" description="Lowers pKa of active site Cys" evidence="8">
    <location>
        <position position="146"/>
    </location>
</feature>
<dbReference type="NCBIfam" id="TIGR00214">
    <property type="entry name" value="lipB"/>
    <property type="match status" value="1"/>
</dbReference>
<dbReference type="Proteomes" id="UP000032800">
    <property type="component" value="Chromosome I"/>
</dbReference>
<dbReference type="KEGG" id="plc:PAD_204"/>
<evidence type="ECO:0000256" key="4">
    <source>
        <dbReference type="ARBA" id="ARBA00024732"/>
    </source>
</evidence>
<evidence type="ECO:0000256" key="1">
    <source>
        <dbReference type="ARBA" id="ARBA00004821"/>
    </source>
</evidence>
<accession>A0A8D9N854</accession>
<evidence type="ECO:0000256" key="8">
    <source>
        <dbReference type="PIRSR" id="PIRSR016262-3"/>
    </source>
</evidence>
<evidence type="ECO:0000313" key="11">
    <source>
        <dbReference type="Proteomes" id="UP000032800"/>
    </source>
</evidence>
<name>A0A8D9N854_9GAMM</name>
<keyword evidence="3 5" id="KW-0012">Acyltransferase</keyword>
<protein>
    <recommendedName>
        <fullName evidence="5">Octanoyltransferase</fullName>
        <ecNumber evidence="5">2.3.1.181</ecNumber>
    </recommendedName>
</protein>
<feature type="domain" description="BPL/LPL catalytic" evidence="9">
    <location>
        <begin position="40"/>
        <end position="218"/>
    </location>
</feature>
<dbReference type="UniPathway" id="UPA00538">
    <property type="reaction ID" value="UER00592"/>
</dbReference>
<dbReference type="InterPro" id="IPR004143">
    <property type="entry name" value="BPL_LPL_catalytic"/>
</dbReference>
<feature type="binding site" evidence="7">
    <location>
        <begin position="149"/>
        <end position="151"/>
    </location>
    <ligand>
        <name>substrate</name>
    </ligand>
</feature>